<feature type="region of interest" description="Disordered" evidence="6">
    <location>
        <begin position="115"/>
        <end position="138"/>
    </location>
</feature>
<accession>A0A438MVK9</accession>
<gene>
    <name evidence="7" type="ORF">B0A52_09015</name>
</gene>
<protein>
    <submittedName>
        <fullName evidence="7">Uncharacterized protein</fullName>
    </submittedName>
</protein>
<dbReference type="EMBL" id="NAJM01000054">
    <property type="protein sequence ID" value="RVX66891.1"/>
    <property type="molecule type" value="Genomic_DNA"/>
</dbReference>
<dbReference type="InterPro" id="IPR008401">
    <property type="entry name" value="Apc13"/>
</dbReference>
<dbReference type="PANTHER" id="PTHR28526:SF1">
    <property type="entry name" value="ANAPHASE-PROMOTING COMPLEX SUBUNIT 13"/>
    <property type="match status" value="1"/>
</dbReference>
<keyword evidence="5" id="KW-0131">Cell cycle</keyword>
<dbReference type="OrthoDB" id="2351920at2759"/>
<dbReference type="Proteomes" id="UP000288859">
    <property type="component" value="Unassembled WGS sequence"/>
</dbReference>
<evidence type="ECO:0000256" key="2">
    <source>
        <dbReference type="ARBA" id="ARBA00022618"/>
    </source>
</evidence>
<dbReference type="GO" id="GO:0051301">
    <property type="term" value="P:cell division"/>
    <property type="evidence" value="ECO:0007669"/>
    <property type="project" value="UniProtKB-KW"/>
</dbReference>
<dbReference type="AlphaFoldDB" id="A0A438MVK9"/>
<proteinExistence type="inferred from homology"/>
<feature type="compositionally biased region" description="Low complexity" evidence="6">
    <location>
        <begin position="31"/>
        <end position="46"/>
    </location>
</feature>
<evidence type="ECO:0000256" key="5">
    <source>
        <dbReference type="ARBA" id="ARBA00023306"/>
    </source>
</evidence>
<evidence type="ECO:0000313" key="7">
    <source>
        <dbReference type="EMBL" id="RVX66891.1"/>
    </source>
</evidence>
<reference evidence="7 8" key="1">
    <citation type="submission" date="2017-03" db="EMBL/GenBank/DDBJ databases">
        <title>Genomes of endolithic fungi from Antarctica.</title>
        <authorList>
            <person name="Coleine C."/>
            <person name="Masonjones S."/>
            <person name="Stajich J.E."/>
        </authorList>
    </citation>
    <scope>NUCLEOTIDE SEQUENCE [LARGE SCALE GENOMIC DNA]</scope>
    <source>
        <strain evidence="7 8">CCFEE 6314</strain>
    </source>
</reference>
<dbReference type="GO" id="GO:0005680">
    <property type="term" value="C:anaphase-promoting complex"/>
    <property type="evidence" value="ECO:0007669"/>
    <property type="project" value="InterPro"/>
</dbReference>
<sequence>MSRDSSANYIHFHASRHADLFEEFCRPPSSTTTNAGGATTGTTTGAHNPQDHGNANLSTNPAAGATTTIPGHFLPFEEINLPPHLQPLNPEDEDDVVPDMHAAFGINRALNQGSGAGAGGGSGGGHVGTGGPGEASDAGVVREPAWRDLGIEALVDGPAGNESGGGGTGAAGGRAIGGGRMFGAGMGRAMGGPSNSGVRREGSRTGLLLLR</sequence>
<feature type="region of interest" description="Disordered" evidence="6">
    <location>
        <begin position="25"/>
        <end position="64"/>
    </location>
</feature>
<feature type="compositionally biased region" description="Polar residues" evidence="6">
    <location>
        <begin position="51"/>
        <end position="64"/>
    </location>
</feature>
<keyword evidence="4" id="KW-0833">Ubl conjugation pathway</keyword>
<comment type="similarity">
    <text evidence="1">Belongs to the APC13 family.</text>
</comment>
<organism evidence="7 8">
    <name type="scientific">Exophiala mesophila</name>
    <name type="common">Black yeast-like fungus</name>
    <dbReference type="NCBI Taxonomy" id="212818"/>
    <lineage>
        <taxon>Eukaryota</taxon>
        <taxon>Fungi</taxon>
        <taxon>Dikarya</taxon>
        <taxon>Ascomycota</taxon>
        <taxon>Pezizomycotina</taxon>
        <taxon>Eurotiomycetes</taxon>
        <taxon>Chaetothyriomycetidae</taxon>
        <taxon>Chaetothyriales</taxon>
        <taxon>Herpotrichiellaceae</taxon>
        <taxon>Exophiala</taxon>
    </lineage>
</organism>
<dbReference type="PANTHER" id="PTHR28526">
    <property type="entry name" value="ANAPHASE-PROMOTING COMPLEX SUBUNIT 13"/>
    <property type="match status" value="1"/>
</dbReference>
<evidence type="ECO:0000256" key="3">
    <source>
        <dbReference type="ARBA" id="ARBA00022776"/>
    </source>
</evidence>
<comment type="caution">
    <text evidence="7">The sequence shown here is derived from an EMBL/GenBank/DDBJ whole genome shotgun (WGS) entry which is preliminary data.</text>
</comment>
<feature type="region of interest" description="Disordered" evidence="6">
    <location>
        <begin position="184"/>
        <end position="211"/>
    </location>
</feature>
<keyword evidence="2" id="KW-0132">Cell division</keyword>
<keyword evidence="3" id="KW-0498">Mitosis</keyword>
<evidence type="ECO:0000313" key="8">
    <source>
        <dbReference type="Proteomes" id="UP000288859"/>
    </source>
</evidence>
<feature type="compositionally biased region" description="Gly residues" evidence="6">
    <location>
        <begin position="115"/>
        <end position="133"/>
    </location>
</feature>
<dbReference type="Pfam" id="PF05839">
    <property type="entry name" value="Apc13p"/>
    <property type="match status" value="1"/>
</dbReference>
<dbReference type="VEuPathDB" id="FungiDB:PV10_04498"/>
<evidence type="ECO:0000256" key="4">
    <source>
        <dbReference type="ARBA" id="ARBA00022786"/>
    </source>
</evidence>
<evidence type="ECO:0000256" key="1">
    <source>
        <dbReference type="ARBA" id="ARBA00006940"/>
    </source>
</evidence>
<name>A0A438MVK9_EXOME</name>
<evidence type="ECO:0000256" key="6">
    <source>
        <dbReference type="SAM" id="MobiDB-lite"/>
    </source>
</evidence>